<dbReference type="EMBL" id="MFKT01000028">
    <property type="protein sequence ID" value="OGG52518.1"/>
    <property type="molecule type" value="Genomic_DNA"/>
</dbReference>
<evidence type="ECO:0000259" key="1">
    <source>
        <dbReference type="Pfam" id="PF15515"/>
    </source>
</evidence>
<dbReference type="Proteomes" id="UP000176863">
    <property type="component" value="Unassembled WGS sequence"/>
</dbReference>
<evidence type="ECO:0000313" key="2">
    <source>
        <dbReference type="EMBL" id="OGG52518.1"/>
    </source>
</evidence>
<feature type="domain" description="MvaI/BcnI restriction endonuclease" evidence="1">
    <location>
        <begin position="35"/>
        <end position="252"/>
    </location>
</feature>
<protein>
    <recommendedName>
        <fullName evidence="1">MvaI/BcnI restriction endonuclease domain-containing protein</fullName>
    </recommendedName>
</protein>
<name>A0A1F6CTM4_9BACT</name>
<gene>
    <name evidence="2" type="ORF">A2851_00740</name>
</gene>
<organism evidence="2 3">
    <name type="scientific">Candidatus Kaiserbacteria bacterium RIFCSPHIGHO2_01_FULL_53_29</name>
    <dbReference type="NCBI Taxonomy" id="1798480"/>
    <lineage>
        <taxon>Bacteria</taxon>
        <taxon>Candidatus Kaiseribacteriota</taxon>
    </lineage>
</organism>
<accession>A0A1F6CTM4</accession>
<dbReference type="InterPro" id="IPR043004">
    <property type="entry name" value="MvaI_BcnI_cat"/>
</dbReference>
<dbReference type="STRING" id="1798480.A2851_00740"/>
<reference evidence="2 3" key="1">
    <citation type="journal article" date="2016" name="Nat. Commun.">
        <title>Thousands of microbial genomes shed light on interconnected biogeochemical processes in an aquifer system.</title>
        <authorList>
            <person name="Anantharaman K."/>
            <person name="Brown C.T."/>
            <person name="Hug L.A."/>
            <person name="Sharon I."/>
            <person name="Castelle C.J."/>
            <person name="Probst A.J."/>
            <person name="Thomas B.C."/>
            <person name="Singh A."/>
            <person name="Wilkins M.J."/>
            <person name="Karaoz U."/>
            <person name="Brodie E.L."/>
            <person name="Williams K.H."/>
            <person name="Hubbard S.S."/>
            <person name="Banfield J.F."/>
        </authorList>
    </citation>
    <scope>NUCLEOTIDE SEQUENCE [LARGE SCALE GENOMIC DNA]</scope>
</reference>
<dbReference type="Pfam" id="PF15515">
    <property type="entry name" value="MvaI_BcnI"/>
    <property type="match status" value="1"/>
</dbReference>
<proteinExistence type="predicted"/>
<dbReference type="AlphaFoldDB" id="A0A1F6CTM4"/>
<comment type="caution">
    <text evidence="2">The sequence shown here is derived from an EMBL/GenBank/DDBJ whole genome shotgun (WGS) entry which is preliminary data.</text>
</comment>
<sequence>MWRLPLLLAQSEDLWDDAAHSQYMQKRTLGQIKKALQELSRKGWIKSNRTHNTGIGKTLEDRLGITENNIALPDFGVMELKSQRAGTSSMMTLFTKKPEGITNIEILKRFGYPDPEFPQHKILHQTITSGKKNSRGFRCKIDEKQGKLLILQNRTVLGYYELNFLRLKAAEKIGNGLILVFANCKKEKGHEYFHYTEAWLLKDIDPKRFLALSKYDIRLGIYRTGKNAGKPHDHGSAFRLTRLSEKTFPLLFKTHKRIL</sequence>
<dbReference type="InterPro" id="IPR043005">
    <property type="entry name" value="MvaI_BcnI_rec"/>
</dbReference>
<dbReference type="InterPro" id="IPR029127">
    <property type="entry name" value="MvaI_BcnI"/>
</dbReference>
<dbReference type="Gene3D" id="3.40.210.20">
    <property type="entry name" value="MvaI/BcnI restriction endonuclease, catalytic domain"/>
    <property type="match status" value="1"/>
</dbReference>
<dbReference type="Gene3D" id="3.30.70.3570">
    <property type="entry name" value="MvaI/BcnI restriction endonuclease, recognition domain"/>
    <property type="match status" value="1"/>
</dbReference>
<evidence type="ECO:0000313" key="3">
    <source>
        <dbReference type="Proteomes" id="UP000176863"/>
    </source>
</evidence>